<protein>
    <recommendedName>
        <fullName evidence="3 8">folate gamma-glutamyl hydrolase</fullName>
        <ecNumber evidence="3 8">3.4.19.9</ecNumber>
    </recommendedName>
</protein>
<name>A0A0F7UAG6_NEOCL</name>
<dbReference type="InterPro" id="IPR011697">
    <property type="entry name" value="Peptidase_C26"/>
</dbReference>
<evidence type="ECO:0000256" key="7">
    <source>
        <dbReference type="PIRSR" id="PIRSR615527-1"/>
    </source>
</evidence>
<feature type="region of interest" description="Disordered" evidence="9">
    <location>
        <begin position="295"/>
        <end position="325"/>
    </location>
</feature>
<comment type="subcellular location">
    <subcellularLocation>
        <location evidence="1">Secreted</location>
        <location evidence="1">Extracellular space</location>
    </subcellularLocation>
</comment>
<dbReference type="GO" id="GO:0046900">
    <property type="term" value="P:tetrahydrofolylpolyglutamate metabolic process"/>
    <property type="evidence" value="ECO:0007669"/>
    <property type="project" value="TreeGrafter"/>
</dbReference>
<dbReference type="GO" id="GO:0005576">
    <property type="term" value="C:extracellular region"/>
    <property type="evidence" value="ECO:0007669"/>
    <property type="project" value="UniProtKB-SubCell"/>
</dbReference>
<evidence type="ECO:0000256" key="6">
    <source>
        <dbReference type="ARBA" id="ARBA00022801"/>
    </source>
</evidence>
<dbReference type="Pfam" id="PF07722">
    <property type="entry name" value="Peptidase_C26"/>
    <property type="match status" value="1"/>
</dbReference>
<dbReference type="EC" id="3.4.19.9" evidence="3 8"/>
<keyword evidence="5 10" id="KW-0732">Signal</keyword>
<dbReference type="AlphaFoldDB" id="A0A0F7UAG6"/>
<feature type="signal peptide" evidence="10">
    <location>
        <begin position="1"/>
        <end position="18"/>
    </location>
</feature>
<dbReference type="Gene3D" id="3.40.50.880">
    <property type="match status" value="2"/>
</dbReference>
<dbReference type="GO" id="GO:0034722">
    <property type="term" value="F:gamma-glutamyl-peptidase activity"/>
    <property type="evidence" value="ECO:0007669"/>
    <property type="project" value="UniProtKB-UniRule"/>
</dbReference>
<evidence type="ECO:0000256" key="8">
    <source>
        <dbReference type="PROSITE-ProRule" id="PRU00607"/>
    </source>
</evidence>
<keyword evidence="4" id="KW-0964">Secreted</keyword>
<accession>A0A0F7UAG6</accession>
<dbReference type="InterPro" id="IPR029062">
    <property type="entry name" value="Class_I_gatase-like"/>
</dbReference>
<feature type="region of interest" description="Disordered" evidence="9">
    <location>
        <begin position="365"/>
        <end position="397"/>
    </location>
</feature>
<evidence type="ECO:0000256" key="10">
    <source>
        <dbReference type="SAM" id="SignalP"/>
    </source>
</evidence>
<dbReference type="PANTHER" id="PTHR11315">
    <property type="entry name" value="PROTEASE FAMILY C26 GAMMA-GLUTAMYL HYDROLASE"/>
    <property type="match status" value="1"/>
</dbReference>
<dbReference type="SUPFAM" id="SSF52317">
    <property type="entry name" value="Class I glutamine amidotransferase-like"/>
    <property type="match status" value="2"/>
</dbReference>
<gene>
    <name evidence="11" type="ORF">BN1204_018100</name>
</gene>
<proteinExistence type="inferred from homology"/>
<comment type="similarity">
    <text evidence="2">Belongs to the peptidase C26 family.</text>
</comment>
<dbReference type="PROSITE" id="PS51275">
    <property type="entry name" value="PEPTIDASE_C26_GGH"/>
    <property type="match status" value="1"/>
</dbReference>
<dbReference type="EMBL" id="LN714480">
    <property type="protein sequence ID" value="CEL65981.1"/>
    <property type="molecule type" value="Genomic_DNA"/>
</dbReference>
<feature type="chain" id="PRO_5002523057" description="folate gamma-glutamyl hydrolase" evidence="10">
    <location>
        <begin position="19"/>
        <end position="584"/>
    </location>
</feature>
<feature type="active site" evidence="8">
    <location>
        <position position="481"/>
    </location>
</feature>
<feature type="active site" description="Nucleophile" evidence="7 8">
    <location>
        <position position="241"/>
    </location>
</feature>
<keyword evidence="6 8" id="KW-0378">Hydrolase</keyword>
<dbReference type="GO" id="GO:0005773">
    <property type="term" value="C:vacuole"/>
    <property type="evidence" value="ECO:0007669"/>
    <property type="project" value="TreeGrafter"/>
</dbReference>
<evidence type="ECO:0000256" key="2">
    <source>
        <dbReference type="ARBA" id="ARBA00011083"/>
    </source>
</evidence>
<evidence type="ECO:0000256" key="9">
    <source>
        <dbReference type="SAM" id="MobiDB-lite"/>
    </source>
</evidence>
<evidence type="ECO:0000256" key="3">
    <source>
        <dbReference type="ARBA" id="ARBA00012886"/>
    </source>
</evidence>
<dbReference type="InterPro" id="IPR015527">
    <property type="entry name" value="Pept_C26_g-glut_hydrolase"/>
</dbReference>
<evidence type="ECO:0000256" key="4">
    <source>
        <dbReference type="ARBA" id="ARBA00022525"/>
    </source>
</evidence>
<evidence type="ECO:0000256" key="5">
    <source>
        <dbReference type="ARBA" id="ARBA00022729"/>
    </source>
</evidence>
<evidence type="ECO:0000256" key="1">
    <source>
        <dbReference type="ARBA" id="ARBA00004239"/>
    </source>
</evidence>
<organism evidence="11">
    <name type="scientific">Neospora caninum (strain Liverpool)</name>
    <dbReference type="NCBI Taxonomy" id="572307"/>
    <lineage>
        <taxon>Eukaryota</taxon>
        <taxon>Sar</taxon>
        <taxon>Alveolata</taxon>
        <taxon>Apicomplexa</taxon>
        <taxon>Conoidasida</taxon>
        <taxon>Coccidia</taxon>
        <taxon>Eucoccidiorida</taxon>
        <taxon>Eimeriorina</taxon>
        <taxon>Sarcocystidae</taxon>
        <taxon>Neospora</taxon>
    </lineage>
</organism>
<sequence length="584" mass="64075">MVFRALLLLCLLWPPGMQFLNNCAPAYCSVGSAEAGGAPPWRHESEARGAEQPDVDEAKFVAFPSEQRSIERIARRDPEARTTGQGVPKERAKELCAQANNVPACVQQQLNEPVARRAGRKRAAVIGVLAQGPVSPAVMGPNGHPPEDGDRLPEDGGPSYVAASYVKFIEASGSKAIPVPAFATEEEYRRVFDSLDGLILPGGEAAIDRANAAYYRATKLLLDWAKEANDAGRYFPVVGICLGFEAMLIWGSEGRFDYFSVDDYRNVDRARRLKLLPDAFQSRLFGGPGFPWSQERPSLSASYEGPPDSSVDKEATSPARGGATLVPESDARFNAVNPMGLSEGSAGDFRGDRGRAPTRRLLFLHRERTGSPGREPSSSDIPLFSGEGNREFGHDTDDDDALEQVTNSKRVASLLQEQPASYFHHHRRMTRVEFETDPHLKTKFQLVASALVGDGTNPDGSDEIVAIVEAKGYPFYGFQSHPEKPLFEHCPFAQVPHDMVSRMISLYVAAFLGSEANQSDHPVEPLEKEWYHLFERYPVYSTSSPDQNYVFEQVHVFPGTHAASHSSVVRAGNESHAERTVATT</sequence>
<evidence type="ECO:0000313" key="11">
    <source>
        <dbReference type="EMBL" id="CEL65981.1"/>
    </source>
</evidence>
<reference evidence="11" key="1">
    <citation type="journal article" date="2015" name="PLoS ONE">
        <title>Comprehensive Evaluation of Toxoplasma gondii VEG and Neospora caninum LIV Genomes with Tachyzoite Stage Transcriptome and Proteome Defines Novel Transcript Features.</title>
        <authorList>
            <person name="Ramaprasad A."/>
            <person name="Mourier T."/>
            <person name="Naeem R."/>
            <person name="Malas T.B."/>
            <person name="Moussa E."/>
            <person name="Panigrahi A."/>
            <person name="Vermont S.J."/>
            <person name="Otto T.D."/>
            <person name="Wastling J."/>
            <person name="Pain A."/>
        </authorList>
    </citation>
    <scope>NUCLEOTIDE SEQUENCE</scope>
    <source>
        <strain evidence="11">Liverpool</strain>
    </source>
</reference>
<dbReference type="PANTHER" id="PTHR11315:SF0">
    <property type="entry name" value="FOLATE GAMMA-GLUTAMYL HYDROLASE"/>
    <property type="match status" value="1"/>
</dbReference>
<comment type="catalytic activity">
    <reaction evidence="8">
        <text>(6S)-5,6,7,8-tetrahydrofolyl-(gamma-L-Glu)(n) + (n-1) H2O = (6S)-5,6,7,8-tetrahydrofolate + (n-1) L-glutamate</text>
        <dbReference type="Rhea" id="RHEA:56784"/>
        <dbReference type="Rhea" id="RHEA-COMP:14738"/>
        <dbReference type="ChEBI" id="CHEBI:15377"/>
        <dbReference type="ChEBI" id="CHEBI:29985"/>
        <dbReference type="ChEBI" id="CHEBI:57453"/>
        <dbReference type="ChEBI" id="CHEBI:141005"/>
        <dbReference type="EC" id="3.4.19.9"/>
    </reaction>
</comment>